<evidence type="ECO:0000256" key="5">
    <source>
        <dbReference type="ARBA" id="ARBA00023004"/>
    </source>
</evidence>
<name>A0AAU9SCN7_THLAR</name>
<evidence type="ECO:0000256" key="1">
    <source>
        <dbReference type="ARBA" id="ARBA00001966"/>
    </source>
</evidence>
<evidence type="ECO:0000256" key="3">
    <source>
        <dbReference type="ARBA" id="ARBA00006179"/>
    </source>
</evidence>
<feature type="region of interest" description="Disordered" evidence="7">
    <location>
        <begin position="203"/>
        <end position="227"/>
    </location>
</feature>
<keyword evidence="9" id="KW-1185">Reference proteome</keyword>
<gene>
    <name evidence="8" type="ORF">TAV2_LOCUS15178</name>
</gene>
<evidence type="ECO:0008006" key="10">
    <source>
        <dbReference type="Google" id="ProtNLM"/>
    </source>
</evidence>
<evidence type="ECO:0000313" key="8">
    <source>
        <dbReference type="EMBL" id="CAH2063523.1"/>
    </source>
</evidence>
<dbReference type="PANTHER" id="PTHR10762:SF2">
    <property type="entry name" value="2-(3-AMINO-3-CARBOXYPROPYL)HISTIDINE SYNTHASE SUBUNIT 2"/>
    <property type="match status" value="1"/>
</dbReference>
<dbReference type="AlphaFoldDB" id="A0AAU9SCN7"/>
<keyword evidence="4" id="KW-0479">Metal-binding</keyword>
<evidence type="ECO:0000313" key="9">
    <source>
        <dbReference type="Proteomes" id="UP000836841"/>
    </source>
</evidence>
<evidence type="ECO:0000256" key="2">
    <source>
        <dbReference type="ARBA" id="ARBA00005156"/>
    </source>
</evidence>
<evidence type="ECO:0000256" key="7">
    <source>
        <dbReference type="SAM" id="MobiDB-lite"/>
    </source>
</evidence>
<dbReference type="GO" id="GO:0017183">
    <property type="term" value="P:protein histidyl modification to diphthamide"/>
    <property type="evidence" value="ECO:0007669"/>
    <property type="project" value="InterPro"/>
</dbReference>
<evidence type="ECO:0000256" key="4">
    <source>
        <dbReference type="ARBA" id="ARBA00022723"/>
    </source>
</evidence>
<dbReference type="GO" id="GO:0051536">
    <property type="term" value="F:iron-sulfur cluster binding"/>
    <property type="evidence" value="ECO:0007669"/>
    <property type="project" value="UniProtKB-KW"/>
</dbReference>
<dbReference type="Gene3D" id="3.40.50.11840">
    <property type="entry name" value="Diphthamide synthesis DPH1/DPH2 domain 1"/>
    <property type="match status" value="1"/>
</dbReference>
<accession>A0AAU9SCN7</accession>
<comment type="pathway">
    <text evidence="2">Protein modification; peptidyl-diphthamide biosynthesis.</text>
</comment>
<dbReference type="InterPro" id="IPR016435">
    <property type="entry name" value="DPH1/DPH2"/>
</dbReference>
<dbReference type="SFLD" id="SFLDS00032">
    <property type="entry name" value="Radical_SAM_3-amino-3-carboxyp"/>
    <property type="match status" value="1"/>
</dbReference>
<comment type="cofactor">
    <cofactor evidence="1">
        <name>[4Fe-4S] cluster</name>
        <dbReference type="ChEBI" id="CHEBI:49883"/>
    </cofactor>
</comment>
<reference evidence="8 9" key="1">
    <citation type="submission" date="2022-03" db="EMBL/GenBank/DDBJ databases">
        <authorList>
            <person name="Nunn A."/>
            <person name="Chopra R."/>
            <person name="Nunn A."/>
            <person name="Contreras Garrido A."/>
        </authorList>
    </citation>
    <scope>NUCLEOTIDE SEQUENCE [LARGE SCALE GENOMIC DNA]</scope>
</reference>
<dbReference type="Proteomes" id="UP000836841">
    <property type="component" value="Chromosome 5"/>
</dbReference>
<sequence length="533" mass="58942">MSAIRLSVFVSPSLNEVEYGFSYSAGKVINRTAEFIISKSFTRIAVQFPDELLKDSTKVVSALKSKTRLLRETNTERSEDDREVRFFVMADTTYGSCCVDEVGALHIDSECVVHYGQTCLSPTSVLPAFFVFGKASIKVSSCVKHLLDYASKSDKPIMILYGLEYAHVIPCIQEELGLLSKKAESQLKFSVASVLCSFISPSKDPRESMEHPLPSGESDSDDNTSSSSRNYKLGGLTWDLPEGNKIEDYLLFWIGTESSAFANVVLTFNGCDIVRYDAEEDSLVTEFTQQRRILKRRYYLVEKAKDANIIGILVGTLGVAGYLHMIHHMQALISAAGKKSYILAMGRPNPAKLANFPECDVFIYISCAQTALLDSKEFMAPVITPFEANLAFSRGSEWTGAYLMHFQDVMNSSKSESEAHRGSEEPRFSFFQGGYVEDHDANGILDAKLLAADQAKNDEEDAGETMALVQAAEKALQLRGKDHNALTKQTAAKSGPEYFLNRAYRGLEINSDNTSPEPFIVGRSGKASGYKHE</sequence>
<organism evidence="8 9">
    <name type="scientific">Thlaspi arvense</name>
    <name type="common">Field penny-cress</name>
    <dbReference type="NCBI Taxonomy" id="13288"/>
    <lineage>
        <taxon>Eukaryota</taxon>
        <taxon>Viridiplantae</taxon>
        <taxon>Streptophyta</taxon>
        <taxon>Embryophyta</taxon>
        <taxon>Tracheophyta</taxon>
        <taxon>Spermatophyta</taxon>
        <taxon>Magnoliopsida</taxon>
        <taxon>eudicotyledons</taxon>
        <taxon>Gunneridae</taxon>
        <taxon>Pentapetalae</taxon>
        <taxon>rosids</taxon>
        <taxon>malvids</taxon>
        <taxon>Brassicales</taxon>
        <taxon>Brassicaceae</taxon>
        <taxon>Thlaspideae</taxon>
        <taxon>Thlaspi</taxon>
    </lineage>
</organism>
<dbReference type="Pfam" id="PF01866">
    <property type="entry name" value="Diphthamide_syn"/>
    <property type="match status" value="1"/>
</dbReference>
<dbReference type="InterPro" id="IPR042263">
    <property type="entry name" value="DPH1/DPH2_1"/>
</dbReference>
<dbReference type="NCBIfam" id="TIGR00322">
    <property type="entry name" value="diphth2_R"/>
    <property type="match status" value="1"/>
</dbReference>
<proteinExistence type="inferred from homology"/>
<dbReference type="InterPro" id="IPR042265">
    <property type="entry name" value="DPH1/DPH2_3"/>
</dbReference>
<keyword evidence="5" id="KW-0408">Iron</keyword>
<dbReference type="GO" id="GO:0046872">
    <property type="term" value="F:metal ion binding"/>
    <property type="evidence" value="ECO:0007669"/>
    <property type="project" value="UniProtKB-KW"/>
</dbReference>
<evidence type="ECO:0000256" key="6">
    <source>
        <dbReference type="ARBA" id="ARBA00023014"/>
    </source>
</evidence>
<protein>
    <recommendedName>
        <fullName evidence="10">2-(3-amino-3-carboxypropyl)histidine synthase subunit 2</fullName>
    </recommendedName>
</protein>
<comment type="similarity">
    <text evidence="3">Belongs to the DPH1/DPH2 family. DPH2 subfamily.</text>
</comment>
<dbReference type="FunFam" id="3.40.50.11860:FF:000001">
    <property type="entry name" value="2-(3-amino-3-carboxypropyl)histidine synthase subunit 2"/>
    <property type="match status" value="1"/>
</dbReference>
<dbReference type="SFLD" id="SFLDG01121">
    <property type="entry name" value="Diphthamide_biosynthesis"/>
    <property type="match status" value="1"/>
</dbReference>
<keyword evidence="6" id="KW-0411">Iron-sulfur</keyword>
<dbReference type="GO" id="GO:0090560">
    <property type="term" value="F:2-(3-amino-3-carboxypropyl)histidine synthase activity"/>
    <property type="evidence" value="ECO:0007669"/>
    <property type="project" value="InterPro"/>
</dbReference>
<dbReference type="EMBL" id="OU466861">
    <property type="protein sequence ID" value="CAH2063523.1"/>
    <property type="molecule type" value="Genomic_DNA"/>
</dbReference>
<dbReference type="PANTHER" id="PTHR10762">
    <property type="entry name" value="DIPHTHAMIDE BIOSYNTHESIS PROTEIN"/>
    <property type="match status" value="1"/>
</dbReference>
<dbReference type="Gene3D" id="3.40.50.11860">
    <property type="entry name" value="Diphthamide synthesis DPH1/DPH2 domain 3"/>
    <property type="match status" value="1"/>
</dbReference>